<organism evidence="2 3">
    <name type="scientific">Mycena chlorophos</name>
    <name type="common">Agaric fungus</name>
    <name type="synonym">Agaricus chlorophos</name>
    <dbReference type="NCBI Taxonomy" id="658473"/>
    <lineage>
        <taxon>Eukaryota</taxon>
        <taxon>Fungi</taxon>
        <taxon>Dikarya</taxon>
        <taxon>Basidiomycota</taxon>
        <taxon>Agaricomycotina</taxon>
        <taxon>Agaricomycetes</taxon>
        <taxon>Agaricomycetidae</taxon>
        <taxon>Agaricales</taxon>
        <taxon>Marasmiineae</taxon>
        <taxon>Mycenaceae</taxon>
        <taxon>Mycena</taxon>
    </lineage>
</organism>
<feature type="chain" id="PRO_5046496945" evidence="1">
    <location>
        <begin position="26"/>
        <end position="116"/>
    </location>
</feature>
<accession>A0ABQ0MCI6</accession>
<dbReference type="Proteomes" id="UP000815677">
    <property type="component" value="Unassembled WGS sequence"/>
</dbReference>
<dbReference type="EMBL" id="DF849957">
    <property type="protein sequence ID" value="GAT60547.1"/>
    <property type="molecule type" value="Genomic_DNA"/>
</dbReference>
<feature type="signal peptide" evidence="1">
    <location>
        <begin position="1"/>
        <end position="25"/>
    </location>
</feature>
<evidence type="ECO:0000313" key="3">
    <source>
        <dbReference type="Proteomes" id="UP000815677"/>
    </source>
</evidence>
<proteinExistence type="predicted"/>
<name>A0ABQ0MCI6_MYCCL</name>
<gene>
    <name evidence="2" type="ORF">MCHLO_16675</name>
</gene>
<reference evidence="2" key="1">
    <citation type="submission" date="2014-09" db="EMBL/GenBank/DDBJ databases">
        <title>Genome sequence of the luminous mushroom Mycena chlorophos for searching fungal bioluminescence genes.</title>
        <authorList>
            <person name="Tanaka Y."/>
            <person name="Kasuga D."/>
            <person name="Oba Y."/>
            <person name="Hase S."/>
            <person name="Sato K."/>
            <person name="Oba Y."/>
            <person name="Sakakibara Y."/>
        </authorList>
    </citation>
    <scope>NUCLEOTIDE SEQUENCE</scope>
</reference>
<keyword evidence="1" id="KW-0732">Signal</keyword>
<keyword evidence="3" id="KW-1185">Reference proteome</keyword>
<evidence type="ECO:0000313" key="2">
    <source>
        <dbReference type="EMBL" id="GAT60547.1"/>
    </source>
</evidence>
<evidence type="ECO:0000256" key="1">
    <source>
        <dbReference type="SAM" id="SignalP"/>
    </source>
</evidence>
<sequence length="116" mass="12666">MRLPIALIFIFVLVLISTSSTAAAALPVGLRTSHRAWKPKPEEAAAMLGSDSRQREFVAHEAHQYRPPPHPVAAGDPSKPTTMSFLRMLFGSLGFEEDEGRVSAEDRRGCASDDPH</sequence>
<protein>
    <submittedName>
        <fullName evidence="2">Uncharacterized protein</fullName>
    </submittedName>
</protein>